<dbReference type="Gene3D" id="3.40.250.10">
    <property type="entry name" value="Rhodanese-like domain"/>
    <property type="match status" value="1"/>
</dbReference>
<dbReference type="InterPro" id="IPR058840">
    <property type="entry name" value="AAA_SelU"/>
</dbReference>
<dbReference type="PROSITE" id="PS50206">
    <property type="entry name" value="RHODANESE_3"/>
    <property type="match status" value="1"/>
</dbReference>
<evidence type="ECO:0000259" key="2">
    <source>
        <dbReference type="PROSITE" id="PS50206"/>
    </source>
</evidence>
<dbReference type="EMBL" id="JBHSFU010000009">
    <property type="protein sequence ID" value="MFC4559511.1"/>
    <property type="molecule type" value="Genomic_DNA"/>
</dbReference>
<comment type="caution">
    <text evidence="3">The sequence shown here is derived from an EMBL/GenBank/DDBJ whole genome shotgun (WGS) entry which is preliminary data.</text>
</comment>
<evidence type="ECO:0000313" key="4">
    <source>
        <dbReference type="Proteomes" id="UP001595989"/>
    </source>
</evidence>
<keyword evidence="4" id="KW-1185">Reference proteome</keyword>
<gene>
    <name evidence="3" type="primary">mnmH</name>
    <name evidence="3" type="ORF">ACFO3D_15030</name>
</gene>
<dbReference type="Proteomes" id="UP001595989">
    <property type="component" value="Unassembled WGS sequence"/>
</dbReference>
<evidence type="ECO:0000313" key="3">
    <source>
        <dbReference type="EMBL" id="MFC4559511.1"/>
    </source>
</evidence>
<dbReference type="NCBIfam" id="TIGR03167">
    <property type="entry name" value="tRNA_sel_U_synt"/>
    <property type="match status" value="1"/>
</dbReference>
<dbReference type="NCBIfam" id="NF008750">
    <property type="entry name" value="PRK11784.1-2"/>
    <property type="match status" value="1"/>
</dbReference>
<reference evidence="4" key="1">
    <citation type="journal article" date="2019" name="Int. J. Syst. Evol. Microbiol.">
        <title>The Global Catalogue of Microorganisms (GCM) 10K type strain sequencing project: providing services to taxonomists for standard genome sequencing and annotation.</title>
        <authorList>
            <consortium name="The Broad Institute Genomics Platform"/>
            <consortium name="The Broad Institute Genome Sequencing Center for Infectious Disease"/>
            <person name="Wu L."/>
            <person name="Ma J."/>
        </authorList>
    </citation>
    <scope>NUCLEOTIDE SEQUENCE [LARGE SCALE GENOMIC DNA]</scope>
    <source>
        <strain evidence="4">CGMCC 4.7426</strain>
    </source>
</reference>
<dbReference type="InterPro" id="IPR027417">
    <property type="entry name" value="P-loop_NTPase"/>
</dbReference>
<dbReference type="SMART" id="SM00450">
    <property type="entry name" value="RHOD"/>
    <property type="match status" value="1"/>
</dbReference>
<dbReference type="PANTHER" id="PTHR30401:SF0">
    <property type="entry name" value="TRNA 2-SELENOURIDINE SYNTHASE"/>
    <property type="match status" value="1"/>
</dbReference>
<dbReference type="GO" id="GO:0016740">
    <property type="term" value="F:transferase activity"/>
    <property type="evidence" value="ECO:0007669"/>
    <property type="project" value="UniProtKB-KW"/>
</dbReference>
<dbReference type="PANTHER" id="PTHR30401">
    <property type="entry name" value="TRNA 2-SELENOURIDINE SYNTHASE"/>
    <property type="match status" value="1"/>
</dbReference>
<protein>
    <submittedName>
        <fullName evidence="3">tRNA 2-selenouridine(34) synthase MnmH</fullName>
        <ecNumber evidence="3">2.5.1.-</ecNumber>
    </submittedName>
</protein>
<dbReference type="SUPFAM" id="SSF52821">
    <property type="entry name" value="Rhodanese/Cell cycle control phosphatase"/>
    <property type="match status" value="1"/>
</dbReference>
<dbReference type="EC" id="2.5.1.-" evidence="3"/>
<accession>A0ABV9DL94</accession>
<dbReference type="InterPro" id="IPR017582">
    <property type="entry name" value="SelU"/>
</dbReference>
<sequence length="349" mass="40525">MFRDISFPEVLEKQEKENHTLIDVRSPKEYEEATIPGSVNIPVFTDEERAEVGTLYKQVGKKAAKQRGLEIMSAKLPEFITRFQEIDTPKTVFCWRGGMRSKTAATLVDLMGADVNRLTGGYRSYRQWVVSFLEKEDFKPELLVLNGNTGSGKTILLKRLADEGYPVMDLEGMANHRGSIFGQIGLNPSNQKKFDSLLVDNLLRFQESRFVFVEGESRRIGRITIPEFLYRKKEQGIQLFIELPVEERINNILEDYQPWNSPKRFMEAFQLIRRKIHTPIAKEIESALTEGHYRNAVKLLLEYYYDPRYEHAADQYPEERKVHLQANTMDEAYQLVVDWCNSRKLTSLT</sequence>
<name>A0ABV9DL94_9BACI</name>
<keyword evidence="3" id="KW-0808">Transferase</keyword>
<dbReference type="InterPro" id="IPR036873">
    <property type="entry name" value="Rhodanese-like_dom_sf"/>
</dbReference>
<keyword evidence="1" id="KW-0711">Selenium</keyword>
<dbReference type="SUPFAM" id="SSF52540">
    <property type="entry name" value="P-loop containing nucleoside triphosphate hydrolases"/>
    <property type="match status" value="1"/>
</dbReference>
<feature type="domain" description="Rhodanese" evidence="2">
    <location>
        <begin position="15"/>
        <end position="131"/>
    </location>
</feature>
<dbReference type="Pfam" id="PF26341">
    <property type="entry name" value="AAA_SelU"/>
    <property type="match status" value="1"/>
</dbReference>
<proteinExistence type="predicted"/>
<dbReference type="Gene3D" id="3.40.50.300">
    <property type="entry name" value="P-loop containing nucleotide triphosphate hydrolases"/>
    <property type="match status" value="1"/>
</dbReference>
<dbReference type="InterPro" id="IPR001763">
    <property type="entry name" value="Rhodanese-like_dom"/>
</dbReference>
<dbReference type="Pfam" id="PF00581">
    <property type="entry name" value="Rhodanese"/>
    <property type="match status" value="1"/>
</dbReference>
<organism evidence="3 4">
    <name type="scientific">Virgibacillus kekensis</name>
    <dbReference type="NCBI Taxonomy" id="202261"/>
    <lineage>
        <taxon>Bacteria</taxon>
        <taxon>Bacillati</taxon>
        <taxon>Bacillota</taxon>
        <taxon>Bacilli</taxon>
        <taxon>Bacillales</taxon>
        <taxon>Bacillaceae</taxon>
        <taxon>Virgibacillus</taxon>
    </lineage>
</organism>
<evidence type="ECO:0000256" key="1">
    <source>
        <dbReference type="ARBA" id="ARBA00023266"/>
    </source>
</evidence>
<dbReference type="RefSeq" id="WP_390297812.1">
    <property type="nucleotide sequence ID" value="NZ_JBHSFU010000009.1"/>
</dbReference>
<dbReference type="NCBIfam" id="NF008752">
    <property type="entry name" value="PRK11784.1-4"/>
    <property type="match status" value="1"/>
</dbReference>